<keyword evidence="5" id="KW-1185">Reference proteome</keyword>
<proteinExistence type="inferred from homology"/>
<dbReference type="AlphaFoldDB" id="A0A552WZB7"/>
<name>A0A552WZB7_9GAMM</name>
<evidence type="ECO:0000259" key="2">
    <source>
        <dbReference type="Pfam" id="PF03749"/>
    </source>
</evidence>
<accession>A0A552WZB7</accession>
<dbReference type="Pfam" id="PF03749">
    <property type="entry name" value="SfsA"/>
    <property type="match status" value="1"/>
</dbReference>
<dbReference type="InterPro" id="IPR040452">
    <property type="entry name" value="SfsA_C"/>
</dbReference>
<dbReference type="GO" id="GO:0003677">
    <property type="term" value="F:DNA binding"/>
    <property type="evidence" value="ECO:0007669"/>
    <property type="project" value="InterPro"/>
</dbReference>
<dbReference type="HAMAP" id="MF_00095">
    <property type="entry name" value="SfsA"/>
    <property type="match status" value="1"/>
</dbReference>
<dbReference type="PANTHER" id="PTHR30545">
    <property type="entry name" value="SUGAR FERMENTATION STIMULATION PROTEIN A"/>
    <property type="match status" value="1"/>
</dbReference>
<dbReference type="CDD" id="cd22359">
    <property type="entry name" value="SfsA-like_bacterial"/>
    <property type="match status" value="1"/>
</dbReference>
<dbReference type="RefSeq" id="WP_143236490.1">
    <property type="nucleotide sequence ID" value="NZ_VJWL01000004.1"/>
</dbReference>
<protein>
    <recommendedName>
        <fullName evidence="1">Sugar fermentation stimulation protein homolog</fullName>
    </recommendedName>
</protein>
<gene>
    <name evidence="1 4" type="primary">sfsA</name>
    <name evidence="4" type="ORF">FM042_10970</name>
</gene>
<dbReference type="FunFam" id="2.40.50.580:FF:000001">
    <property type="entry name" value="Sugar fermentation stimulation protein A"/>
    <property type="match status" value="1"/>
</dbReference>
<evidence type="ECO:0000259" key="3">
    <source>
        <dbReference type="Pfam" id="PF17746"/>
    </source>
</evidence>
<dbReference type="NCBIfam" id="TIGR00230">
    <property type="entry name" value="sfsA"/>
    <property type="match status" value="1"/>
</dbReference>
<evidence type="ECO:0000313" key="4">
    <source>
        <dbReference type="EMBL" id="TRW48168.1"/>
    </source>
</evidence>
<feature type="domain" description="Sugar fermentation stimulation protein C-terminal" evidence="2">
    <location>
        <begin position="84"/>
        <end position="223"/>
    </location>
</feature>
<organism evidence="4 5">
    <name type="scientific">Aliidiomarina halalkaliphila</name>
    <dbReference type="NCBI Taxonomy" id="2593535"/>
    <lineage>
        <taxon>Bacteria</taxon>
        <taxon>Pseudomonadati</taxon>
        <taxon>Pseudomonadota</taxon>
        <taxon>Gammaproteobacteria</taxon>
        <taxon>Alteromonadales</taxon>
        <taxon>Idiomarinaceae</taxon>
        <taxon>Aliidiomarina</taxon>
    </lineage>
</organism>
<dbReference type="InterPro" id="IPR005224">
    <property type="entry name" value="SfsA"/>
</dbReference>
<comment type="similarity">
    <text evidence="1">Belongs to the SfsA family.</text>
</comment>
<dbReference type="Proteomes" id="UP000320359">
    <property type="component" value="Unassembled WGS sequence"/>
</dbReference>
<dbReference type="InterPro" id="IPR041465">
    <property type="entry name" value="SfsA_N"/>
</dbReference>
<feature type="domain" description="SfsA N-terminal OB" evidence="3">
    <location>
        <begin position="14"/>
        <end position="80"/>
    </location>
</feature>
<comment type="caution">
    <text evidence="4">The sequence shown here is derived from an EMBL/GenBank/DDBJ whole genome shotgun (WGS) entry which is preliminary data.</text>
</comment>
<dbReference type="Gene3D" id="2.40.50.580">
    <property type="match status" value="1"/>
</dbReference>
<evidence type="ECO:0000256" key="1">
    <source>
        <dbReference type="HAMAP-Rule" id="MF_00095"/>
    </source>
</evidence>
<evidence type="ECO:0000313" key="5">
    <source>
        <dbReference type="Proteomes" id="UP000320359"/>
    </source>
</evidence>
<sequence>MQFQPPLQRGILHRRYKRFLADIETSDGKLITIHCPNTGAMTGCAEPGSIVWYSTSDNTKRKYPHTWELTELPSGAMICVNTGRANTLVGEALRQQCIPQLVSYACVRPEVKYGEGSRVDFLLTESAAKEPDAYVEVKSVTLLDNGQGYFPDAVSTRGQKHLRELIEVKAQGYRAVLVYAVLHTEIQNVHPAVHIDNQYAALYEQALAAGVEIIELFFDLSPEEIANPHTDLKKNT</sequence>
<dbReference type="OrthoDB" id="9802365at2"/>
<dbReference type="PANTHER" id="PTHR30545:SF2">
    <property type="entry name" value="SUGAR FERMENTATION STIMULATION PROTEIN A"/>
    <property type="match status" value="1"/>
</dbReference>
<reference evidence="4 5" key="1">
    <citation type="submission" date="2019-07" db="EMBL/GenBank/DDBJ databases">
        <authorList>
            <person name="Yang M."/>
            <person name="Zhao D."/>
            <person name="Xiang H."/>
        </authorList>
    </citation>
    <scope>NUCLEOTIDE SEQUENCE [LARGE SCALE GENOMIC DNA]</scope>
    <source>
        <strain evidence="4 5">IM1326</strain>
    </source>
</reference>
<dbReference type="EMBL" id="VJWL01000004">
    <property type="protein sequence ID" value="TRW48168.1"/>
    <property type="molecule type" value="Genomic_DNA"/>
</dbReference>
<dbReference type="Gene3D" id="3.40.1350.60">
    <property type="match status" value="1"/>
</dbReference>
<dbReference type="Pfam" id="PF17746">
    <property type="entry name" value="SfsA_N"/>
    <property type="match status" value="1"/>
</dbReference>